<dbReference type="InterPro" id="IPR011029">
    <property type="entry name" value="DEATH-like_dom_sf"/>
</dbReference>
<evidence type="ECO:0000256" key="6">
    <source>
        <dbReference type="ARBA" id="ARBA00022614"/>
    </source>
</evidence>
<dbReference type="Pfam" id="PF00619">
    <property type="entry name" value="CARD"/>
    <property type="match status" value="1"/>
</dbReference>
<accession>A0A6P7MU32</accession>
<proteinExistence type="inferred from homology"/>
<dbReference type="InterPro" id="IPR051261">
    <property type="entry name" value="NLR"/>
</dbReference>
<dbReference type="SMART" id="SM00114">
    <property type="entry name" value="CARD"/>
    <property type="match status" value="1"/>
</dbReference>
<comment type="similarity">
    <text evidence="10">Belongs to the NOD1-NOD2 family.</text>
</comment>
<dbReference type="OrthoDB" id="8891580at2759"/>
<dbReference type="GO" id="GO:0042981">
    <property type="term" value="P:regulation of apoptotic process"/>
    <property type="evidence" value="ECO:0007669"/>
    <property type="project" value="InterPro"/>
</dbReference>
<reference evidence="15 16" key="1">
    <citation type="submission" date="2025-04" db="UniProtKB">
        <authorList>
            <consortium name="RefSeq"/>
        </authorList>
    </citation>
    <scope>IDENTIFICATION</scope>
</reference>
<feature type="region of interest" description="Disordered" evidence="11">
    <location>
        <begin position="429"/>
        <end position="451"/>
    </location>
</feature>
<dbReference type="KEGG" id="bspl:114857415"/>
<evidence type="ECO:0000313" key="17">
    <source>
        <dbReference type="RefSeq" id="XP_055366450.1"/>
    </source>
</evidence>
<dbReference type="GO" id="GO:0006508">
    <property type="term" value="P:proteolysis"/>
    <property type="evidence" value="ECO:0007669"/>
    <property type="project" value="UniProtKB-KW"/>
</dbReference>
<dbReference type="RefSeq" id="XP_055366450.1">
    <property type="nucleotide sequence ID" value="XM_055510475.1"/>
</dbReference>
<feature type="region of interest" description="Disordered" evidence="11">
    <location>
        <begin position="729"/>
        <end position="755"/>
    </location>
</feature>
<evidence type="ECO:0000313" key="16">
    <source>
        <dbReference type="RefSeq" id="XP_040928250.1"/>
    </source>
</evidence>
<dbReference type="GO" id="GO:0061702">
    <property type="term" value="C:canonical inflammasome complex"/>
    <property type="evidence" value="ECO:0007669"/>
    <property type="project" value="UniProtKB-SubCell"/>
</dbReference>
<evidence type="ECO:0000256" key="7">
    <source>
        <dbReference type="ARBA" id="ARBA00022670"/>
    </source>
</evidence>
<dbReference type="RefSeq" id="XP_029009725.1">
    <property type="nucleotide sequence ID" value="XM_029153892.3"/>
</dbReference>
<evidence type="ECO:0000256" key="9">
    <source>
        <dbReference type="ARBA" id="ARBA00023233"/>
    </source>
</evidence>
<dbReference type="PROSITE" id="PS50209">
    <property type="entry name" value="CARD"/>
    <property type="match status" value="1"/>
</dbReference>
<dbReference type="GO" id="GO:0016323">
    <property type="term" value="C:basolateral plasma membrane"/>
    <property type="evidence" value="ECO:0007669"/>
    <property type="project" value="UniProtKB-SubCell"/>
</dbReference>
<evidence type="ECO:0000256" key="10">
    <source>
        <dbReference type="ARBA" id="ARBA00038296"/>
    </source>
</evidence>
<dbReference type="GeneID" id="114857415"/>
<dbReference type="Pfam" id="PF23679">
    <property type="entry name" value="UPA-FIIND"/>
    <property type="match status" value="1"/>
</dbReference>
<dbReference type="PANTHER" id="PTHR24106">
    <property type="entry name" value="NACHT, LRR AND CARD DOMAINS-CONTAINING"/>
    <property type="match status" value="1"/>
</dbReference>
<dbReference type="Gene3D" id="3.80.10.10">
    <property type="entry name" value="Ribonuclease Inhibitor"/>
    <property type="match status" value="2"/>
</dbReference>
<dbReference type="GO" id="GO:0012501">
    <property type="term" value="P:programmed cell death"/>
    <property type="evidence" value="ECO:0007669"/>
    <property type="project" value="UniProtKB-KW"/>
</dbReference>
<evidence type="ECO:0000313" key="14">
    <source>
        <dbReference type="Proteomes" id="UP000515150"/>
    </source>
</evidence>
<comment type="subcellular location">
    <subcellularLocation>
        <location evidence="2">Basolateral cell membrane</location>
    </subcellularLocation>
    <subcellularLocation>
        <location evidence="3">Cell membrane</location>
        <topology evidence="3">Lipid-anchor</topology>
    </subcellularLocation>
    <subcellularLocation>
        <location evidence="1">Inflammasome</location>
    </subcellularLocation>
</comment>
<evidence type="ECO:0000259" key="12">
    <source>
        <dbReference type="PROSITE" id="PS50209"/>
    </source>
</evidence>
<keyword evidence="9" id="KW-1271">Inflammasome</keyword>
<name>A0A6P7MU32_BETSP</name>
<evidence type="ECO:0000256" key="4">
    <source>
        <dbReference type="ARBA" id="ARBA00022490"/>
    </source>
</evidence>
<keyword evidence="5" id="KW-1210">Necrosis</keyword>
<dbReference type="Proteomes" id="UP000515150">
    <property type="component" value="Chromosome 1"/>
</dbReference>
<dbReference type="Pfam" id="PF13553">
    <property type="entry name" value="FIIND"/>
    <property type="match status" value="1"/>
</dbReference>
<keyword evidence="7" id="KW-0645">Protease</keyword>
<feature type="domain" description="CARD" evidence="12">
    <location>
        <begin position="756"/>
        <end position="847"/>
    </location>
</feature>
<evidence type="ECO:0000256" key="11">
    <source>
        <dbReference type="SAM" id="MobiDB-lite"/>
    </source>
</evidence>
<dbReference type="AlphaFoldDB" id="A0A6P7MU32"/>
<dbReference type="SUPFAM" id="SSF52047">
    <property type="entry name" value="RNI-like"/>
    <property type="match status" value="1"/>
</dbReference>
<keyword evidence="8" id="KW-0677">Repeat</keyword>
<dbReference type="Pfam" id="PF13516">
    <property type="entry name" value="LRR_6"/>
    <property type="match status" value="4"/>
</dbReference>
<dbReference type="InterPro" id="IPR001315">
    <property type="entry name" value="CARD"/>
</dbReference>
<dbReference type="RefSeq" id="XP_040928250.1">
    <property type="nucleotide sequence ID" value="XM_041072316.2"/>
</dbReference>
<sequence>MNAPSDEELSVDVVFLNDRGFNTDRSLSFWPAQRTRQRLDRAHTYRPAPGELSQTQCEHLASALINKSFIYEELDLRRSSLKASGAELLFAALDSSYYSLEALRLSDCVLTERCLTSLVSALTSGRFYLKELDLNGNRHLMEAGVRLLSAGLRNRKCRLKILRLVCCKLTETSCAYLGSALERSIWLEELDLSGNRLQDAGVKLLTAGLKGPLCVLKAVRLRSCSLTEMSCGYVASVLMSRPLLKELDLSLNQLHDVGIKLLSDSLKSHNCKLRTLRLTSCAFSVQGCAALVSALTSRTSDLTELDVSGNQLQPEGMRLLSALVQSPACHLQTLRVSSGQNLITTERPVAELGTSSNPSADMTTRDRKLAEHMTRNLHVFVPFVQQGDVNTRRRSSPWDTRRLIAPYESSLEQTVIKIHKVLPMLTQANPSHAAHGPNTTNRDPGPSECADAFKTDFTPEVSEIKPGETSYKFRVQHSGTYQCVLTRLVFTVTQPGRLSYRIIQWDQGLLQSAGKTPAGPLYSIQCSEDSVSQLHLPHCETQPALITGGLSVVHCSDDAMSFLEPLRITDTHVVVDVPHFSAFGLVWDLIEGFLNIHRPTKGQVLLFHRTRKNQTVNVFLLPENVPLMEVKGQQEEAAHIVTPSSCVLSKGRSYSLRCPEAYRVQPACSVFDINYGPNYHPAFEVRLSLNTEEAAVTVLDQERMPVWDYYAEFTGLSFASNSSLTAASSAMEPDSVHRQAEGSGPSGQNLPWPESVQGEEERKLLSVRSKVITAASTSVVNALLDNLLENRVINSREIESVQAMARADKTRELLDMVRRKGNTACKLLIDTLCELDPFLSETLQLKQE</sequence>
<dbReference type="GO" id="GO:0008233">
    <property type="term" value="F:peptidase activity"/>
    <property type="evidence" value="ECO:0007669"/>
    <property type="project" value="UniProtKB-KW"/>
</dbReference>
<evidence type="ECO:0000256" key="1">
    <source>
        <dbReference type="ARBA" id="ARBA00004110"/>
    </source>
</evidence>
<dbReference type="PROSITE" id="PS51830">
    <property type="entry name" value="FIIND"/>
    <property type="match status" value="1"/>
</dbReference>
<evidence type="ECO:0000259" key="13">
    <source>
        <dbReference type="PROSITE" id="PS51830"/>
    </source>
</evidence>
<evidence type="ECO:0000313" key="15">
    <source>
        <dbReference type="RefSeq" id="XP_029009725.1"/>
    </source>
</evidence>
<evidence type="ECO:0000256" key="8">
    <source>
        <dbReference type="ARBA" id="ARBA00022737"/>
    </source>
</evidence>
<dbReference type="SMART" id="SM00368">
    <property type="entry name" value="LRR_RI"/>
    <property type="match status" value="9"/>
</dbReference>
<dbReference type="InterPro" id="IPR032675">
    <property type="entry name" value="LRR_dom_sf"/>
</dbReference>
<evidence type="ECO:0000256" key="5">
    <source>
        <dbReference type="ARBA" id="ARBA00022590"/>
    </source>
</evidence>
<protein>
    <submittedName>
        <fullName evidence="15 16">NACHT, LRR and PYD domains-containing protein 1-like isoform X1</fullName>
    </submittedName>
</protein>
<dbReference type="Gene3D" id="1.10.533.10">
    <property type="entry name" value="Death Domain, Fas"/>
    <property type="match status" value="1"/>
</dbReference>
<evidence type="ECO:0000256" key="3">
    <source>
        <dbReference type="ARBA" id="ARBA00004193"/>
    </source>
</evidence>
<evidence type="ECO:0000256" key="2">
    <source>
        <dbReference type="ARBA" id="ARBA00004187"/>
    </source>
</evidence>
<dbReference type="InterPro" id="IPR025307">
    <property type="entry name" value="FIIND_dom"/>
</dbReference>
<keyword evidence="4" id="KW-0963">Cytoplasm</keyword>
<organism evidence="14 15">
    <name type="scientific">Betta splendens</name>
    <name type="common">Siamese fighting fish</name>
    <dbReference type="NCBI Taxonomy" id="158456"/>
    <lineage>
        <taxon>Eukaryota</taxon>
        <taxon>Metazoa</taxon>
        <taxon>Chordata</taxon>
        <taxon>Craniata</taxon>
        <taxon>Vertebrata</taxon>
        <taxon>Euteleostomi</taxon>
        <taxon>Actinopterygii</taxon>
        <taxon>Neopterygii</taxon>
        <taxon>Teleostei</taxon>
        <taxon>Neoteleostei</taxon>
        <taxon>Acanthomorphata</taxon>
        <taxon>Anabantaria</taxon>
        <taxon>Anabantiformes</taxon>
        <taxon>Anabantoidei</taxon>
        <taxon>Osphronemidae</taxon>
        <taxon>Betta</taxon>
    </lineage>
</organism>
<dbReference type="SUPFAM" id="SSF47986">
    <property type="entry name" value="DEATH domain"/>
    <property type="match status" value="1"/>
</dbReference>
<gene>
    <name evidence="15 16 17" type="primary">LOC114857415</name>
</gene>
<dbReference type="InterPro" id="IPR001611">
    <property type="entry name" value="Leu-rich_rpt"/>
</dbReference>
<keyword evidence="6" id="KW-0433">Leucine-rich repeat</keyword>
<keyword evidence="7" id="KW-0378">Hydrolase</keyword>
<feature type="domain" description="FIIND" evidence="13">
    <location>
        <begin position="451"/>
        <end position="725"/>
    </location>
</feature>
<keyword evidence="14" id="KW-1185">Reference proteome</keyword>